<dbReference type="Proteomes" id="UP000321204">
    <property type="component" value="Chromosome"/>
</dbReference>
<sequence length="206" mass="23540">MALKKIFFLIITVAIIACSSKSKVQSVPNCFVKYDSLFKLIDTTNLEIIRGTDSATIEVLDKASKDGYRGIMRFDDKDNLRFYAFLYNDHNDASFILTYDSVANRTRRSHGEVVQWTFYIPKDSTIKFTFYLCAIDRNYGDITIKSGKFIKEGITLYESGFTKIICANISINKADLDSTKKIYLTGNWQDKCSKEQQLFVDSTIAL</sequence>
<evidence type="ECO:0000313" key="1">
    <source>
        <dbReference type="EMBL" id="QEC57877.1"/>
    </source>
</evidence>
<protein>
    <submittedName>
        <fullName evidence="1">Uncharacterized protein</fullName>
    </submittedName>
</protein>
<organism evidence="1 2">
    <name type="scientific">Flavisolibacter ginsenosidimutans</name>
    <dbReference type="NCBI Taxonomy" id="661481"/>
    <lineage>
        <taxon>Bacteria</taxon>
        <taxon>Pseudomonadati</taxon>
        <taxon>Bacteroidota</taxon>
        <taxon>Chitinophagia</taxon>
        <taxon>Chitinophagales</taxon>
        <taxon>Chitinophagaceae</taxon>
        <taxon>Flavisolibacter</taxon>
    </lineage>
</organism>
<keyword evidence="2" id="KW-1185">Reference proteome</keyword>
<reference evidence="1 2" key="1">
    <citation type="journal article" date="2015" name="Int. J. Syst. Evol. Microbiol.">
        <title>Flavisolibacter ginsenosidimutans sp. nov., with ginsenoside-converting activity isolated from soil used for cultivating ginseng.</title>
        <authorList>
            <person name="Zhao Y."/>
            <person name="Liu Q."/>
            <person name="Kang M.S."/>
            <person name="Jin F."/>
            <person name="Yu H."/>
            <person name="Im W.T."/>
        </authorList>
    </citation>
    <scope>NUCLEOTIDE SEQUENCE [LARGE SCALE GENOMIC DNA]</scope>
    <source>
        <strain evidence="1 2">Gsoil 636</strain>
    </source>
</reference>
<dbReference type="RefSeq" id="WP_146790654.1">
    <property type="nucleotide sequence ID" value="NZ_BAABIO010000003.1"/>
</dbReference>
<dbReference type="OrthoDB" id="1441376at2"/>
<evidence type="ECO:0000313" key="2">
    <source>
        <dbReference type="Proteomes" id="UP000321204"/>
    </source>
</evidence>
<name>A0A5B8UMH3_9BACT</name>
<accession>A0A5B8UMH3</accession>
<dbReference type="AlphaFoldDB" id="A0A5B8UMH3"/>
<gene>
    <name evidence="1" type="ORF">FSB75_18865</name>
</gene>
<dbReference type="KEGG" id="fgg:FSB75_18865"/>
<dbReference type="EMBL" id="CP042433">
    <property type="protein sequence ID" value="QEC57877.1"/>
    <property type="molecule type" value="Genomic_DNA"/>
</dbReference>
<dbReference type="PROSITE" id="PS51257">
    <property type="entry name" value="PROKAR_LIPOPROTEIN"/>
    <property type="match status" value="1"/>
</dbReference>
<proteinExistence type="predicted"/>